<name>A0A2P2N1A4_RHIMU</name>
<sequence>MRNCRFMPILLWGTIGYITAN</sequence>
<evidence type="ECO:0000313" key="1">
    <source>
        <dbReference type="EMBL" id="MBX36228.1"/>
    </source>
</evidence>
<accession>A0A2P2N1A4</accession>
<reference evidence="1" key="1">
    <citation type="submission" date="2018-02" db="EMBL/GenBank/DDBJ databases">
        <title>Rhizophora mucronata_Transcriptome.</title>
        <authorList>
            <person name="Meera S.P."/>
            <person name="Sreeshan A."/>
            <person name="Augustine A."/>
        </authorList>
    </citation>
    <scope>NUCLEOTIDE SEQUENCE</scope>
    <source>
        <tissue evidence="1">Leaf</tissue>
    </source>
</reference>
<dbReference type="AlphaFoldDB" id="A0A2P2N1A4"/>
<organism evidence="1">
    <name type="scientific">Rhizophora mucronata</name>
    <name type="common">Asiatic mangrove</name>
    <dbReference type="NCBI Taxonomy" id="61149"/>
    <lineage>
        <taxon>Eukaryota</taxon>
        <taxon>Viridiplantae</taxon>
        <taxon>Streptophyta</taxon>
        <taxon>Embryophyta</taxon>
        <taxon>Tracheophyta</taxon>
        <taxon>Spermatophyta</taxon>
        <taxon>Magnoliopsida</taxon>
        <taxon>eudicotyledons</taxon>
        <taxon>Gunneridae</taxon>
        <taxon>Pentapetalae</taxon>
        <taxon>rosids</taxon>
        <taxon>fabids</taxon>
        <taxon>Malpighiales</taxon>
        <taxon>Rhizophoraceae</taxon>
        <taxon>Rhizophora</taxon>
    </lineage>
</organism>
<proteinExistence type="predicted"/>
<dbReference type="EMBL" id="GGEC01055744">
    <property type="protein sequence ID" value="MBX36228.1"/>
    <property type="molecule type" value="Transcribed_RNA"/>
</dbReference>
<protein>
    <submittedName>
        <fullName evidence="1">Uncharacterized protein</fullName>
    </submittedName>
</protein>